<feature type="region of interest" description="Disordered" evidence="7">
    <location>
        <begin position="171"/>
        <end position="191"/>
    </location>
</feature>
<dbReference type="EC" id="5.2.1.8" evidence="6"/>
<keyword evidence="4 5" id="KW-0413">Isomerase</keyword>
<accession>A0A2T4YSB9</accession>
<dbReference type="PANTHER" id="PTHR43811:SF19">
    <property type="entry name" value="39 KDA FK506-BINDING NUCLEAR PROTEIN"/>
    <property type="match status" value="1"/>
</dbReference>
<name>A0A2T4YSB9_9SPHN</name>
<comment type="catalytic activity">
    <reaction evidence="1 5 6">
        <text>[protein]-peptidylproline (omega=180) = [protein]-peptidylproline (omega=0)</text>
        <dbReference type="Rhea" id="RHEA:16237"/>
        <dbReference type="Rhea" id="RHEA-COMP:10747"/>
        <dbReference type="Rhea" id="RHEA-COMP:10748"/>
        <dbReference type="ChEBI" id="CHEBI:83833"/>
        <dbReference type="ChEBI" id="CHEBI:83834"/>
        <dbReference type="EC" id="5.2.1.8"/>
    </reaction>
</comment>
<comment type="similarity">
    <text evidence="2 6">Belongs to the FKBP-type PPIase family.</text>
</comment>
<evidence type="ECO:0000256" key="2">
    <source>
        <dbReference type="ARBA" id="ARBA00006577"/>
    </source>
</evidence>
<keyword evidence="8" id="KW-1133">Transmembrane helix</keyword>
<dbReference type="Pfam" id="PF01346">
    <property type="entry name" value="FKBP_N"/>
    <property type="match status" value="1"/>
</dbReference>
<evidence type="ECO:0000256" key="1">
    <source>
        <dbReference type="ARBA" id="ARBA00000971"/>
    </source>
</evidence>
<dbReference type="InterPro" id="IPR001179">
    <property type="entry name" value="PPIase_FKBP_dom"/>
</dbReference>
<evidence type="ECO:0000256" key="3">
    <source>
        <dbReference type="ARBA" id="ARBA00023110"/>
    </source>
</evidence>
<keyword evidence="3 5" id="KW-0697">Rotamase</keyword>
<dbReference type="Gene3D" id="3.10.50.40">
    <property type="match status" value="1"/>
</dbReference>
<sequence>MSTVTAVPLQPTKRSYLIYLWLGIALALIGAVALARQGDDPLTRNGRAKGVVTTASGLQYKILTPGKPGAAKPTDADVALVNYEGKLLNGTTFDKSQQPTPLPVTGVVPGFSEALKLMPKGGKYRFWLKPSLGYGDKASGPIPANSTLVFDVELLDFLPQSVVQQMQAQQQMQMQQGAPGAGAGGAVPQPR</sequence>
<dbReference type="PROSITE" id="PS50059">
    <property type="entry name" value="FKBP_PPIASE"/>
    <property type="match status" value="1"/>
</dbReference>
<dbReference type="InterPro" id="IPR000774">
    <property type="entry name" value="PPIase_FKBP_N"/>
</dbReference>
<feature type="domain" description="PPIase FKBP-type" evidence="9">
    <location>
        <begin position="76"/>
        <end position="158"/>
    </location>
</feature>
<evidence type="ECO:0000256" key="8">
    <source>
        <dbReference type="SAM" id="Phobius"/>
    </source>
</evidence>
<feature type="transmembrane region" description="Helical" evidence="8">
    <location>
        <begin position="16"/>
        <end position="35"/>
    </location>
</feature>
<keyword evidence="8" id="KW-0812">Transmembrane</keyword>
<evidence type="ECO:0000256" key="5">
    <source>
        <dbReference type="PROSITE-ProRule" id="PRU00277"/>
    </source>
</evidence>
<keyword evidence="11" id="KW-1185">Reference proteome</keyword>
<proteinExistence type="inferred from homology"/>
<dbReference type="InterPro" id="IPR046357">
    <property type="entry name" value="PPIase_dom_sf"/>
</dbReference>
<reference evidence="10 11" key="1">
    <citation type="submission" date="2018-04" db="EMBL/GenBank/DDBJ databases">
        <title>Genomic Encyclopedia of Type Strains, Phase III (KMG-III): the genomes of soil and plant-associated and newly described type strains.</title>
        <authorList>
            <person name="Whitman W."/>
        </authorList>
    </citation>
    <scope>NUCLEOTIDE SEQUENCE [LARGE SCALE GENOMIC DNA]</scope>
    <source>
        <strain evidence="10 11">NW12</strain>
    </source>
</reference>
<dbReference type="AlphaFoldDB" id="A0A2T4YSB9"/>
<evidence type="ECO:0000256" key="6">
    <source>
        <dbReference type="RuleBase" id="RU003915"/>
    </source>
</evidence>
<dbReference type="SUPFAM" id="SSF54534">
    <property type="entry name" value="FKBP-like"/>
    <property type="match status" value="1"/>
</dbReference>
<organism evidence="10 11">
    <name type="scientific">Sphingomonas aerolata</name>
    <dbReference type="NCBI Taxonomy" id="185951"/>
    <lineage>
        <taxon>Bacteria</taxon>
        <taxon>Pseudomonadati</taxon>
        <taxon>Pseudomonadota</taxon>
        <taxon>Alphaproteobacteria</taxon>
        <taxon>Sphingomonadales</taxon>
        <taxon>Sphingomonadaceae</taxon>
        <taxon>Sphingomonas</taxon>
    </lineage>
</organism>
<dbReference type="GO" id="GO:0003755">
    <property type="term" value="F:peptidyl-prolyl cis-trans isomerase activity"/>
    <property type="evidence" value="ECO:0007669"/>
    <property type="project" value="UniProtKB-UniRule"/>
</dbReference>
<evidence type="ECO:0000313" key="10">
    <source>
        <dbReference type="EMBL" id="PTM46681.1"/>
    </source>
</evidence>
<keyword evidence="8" id="KW-0472">Membrane</keyword>
<dbReference type="EMBL" id="PZZN01000001">
    <property type="protein sequence ID" value="PTM46681.1"/>
    <property type="molecule type" value="Genomic_DNA"/>
</dbReference>
<dbReference type="Pfam" id="PF00254">
    <property type="entry name" value="FKBP_C"/>
    <property type="match status" value="1"/>
</dbReference>
<evidence type="ECO:0000313" key="11">
    <source>
        <dbReference type="Proteomes" id="UP000240996"/>
    </source>
</evidence>
<dbReference type="RefSeq" id="WP_107929542.1">
    <property type="nucleotide sequence ID" value="NZ_PZZN01000001.1"/>
</dbReference>
<gene>
    <name evidence="10" type="ORF">C8J24_0048</name>
</gene>
<dbReference type="PANTHER" id="PTHR43811">
    <property type="entry name" value="FKBP-TYPE PEPTIDYL-PROLYL CIS-TRANS ISOMERASE FKPA"/>
    <property type="match status" value="1"/>
</dbReference>
<dbReference type="Proteomes" id="UP000240996">
    <property type="component" value="Unassembled WGS sequence"/>
</dbReference>
<protein>
    <recommendedName>
        <fullName evidence="6">Peptidyl-prolyl cis-trans isomerase</fullName>
        <ecNumber evidence="6">5.2.1.8</ecNumber>
    </recommendedName>
</protein>
<evidence type="ECO:0000259" key="9">
    <source>
        <dbReference type="PROSITE" id="PS50059"/>
    </source>
</evidence>
<evidence type="ECO:0000256" key="7">
    <source>
        <dbReference type="SAM" id="MobiDB-lite"/>
    </source>
</evidence>
<evidence type="ECO:0000256" key="4">
    <source>
        <dbReference type="ARBA" id="ARBA00023235"/>
    </source>
</evidence>
<comment type="caution">
    <text evidence="10">The sequence shown here is derived from an EMBL/GenBank/DDBJ whole genome shotgun (WGS) entry which is preliminary data.</text>
</comment>